<dbReference type="PANTHER" id="PTHR43318:SF1">
    <property type="entry name" value="POLYSACCHARIDE BIOSYNTHESIS PROTEIN EPSC-RELATED"/>
    <property type="match status" value="1"/>
</dbReference>
<name>A0A0B1Q1G3_9HYPH</name>
<protein>
    <submittedName>
        <fullName evidence="4">Polysaccharide biosynthesis protein</fullName>
    </submittedName>
</protein>
<evidence type="ECO:0000256" key="2">
    <source>
        <dbReference type="SAM" id="Phobius"/>
    </source>
</evidence>
<keyword evidence="2" id="KW-0812">Transmembrane</keyword>
<accession>A0A0B1Q1G3</accession>
<dbReference type="EMBL" id="JRFJ01000006">
    <property type="protein sequence ID" value="KHJ53291.1"/>
    <property type="molecule type" value="Genomic_DNA"/>
</dbReference>
<gene>
    <name evidence="4" type="ORF">LA66_17925</name>
</gene>
<proteinExistence type="inferred from homology"/>
<dbReference type="RefSeq" id="WP_039195620.1">
    <property type="nucleotide sequence ID" value="NZ_JRFJ01000006.1"/>
</dbReference>
<evidence type="ECO:0000256" key="1">
    <source>
        <dbReference type="ARBA" id="ARBA00007430"/>
    </source>
</evidence>
<dbReference type="InterPro" id="IPR036291">
    <property type="entry name" value="NAD(P)-bd_dom_sf"/>
</dbReference>
<dbReference type="Pfam" id="PF02719">
    <property type="entry name" value="Polysacc_synt_2"/>
    <property type="match status" value="1"/>
</dbReference>
<evidence type="ECO:0000313" key="5">
    <source>
        <dbReference type="Proteomes" id="UP000030826"/>
    </source>
</evidence>
<reference evidence="4 5" key="1">
    <citation type="submission" date="2014-09" db="EMBL/GenBank/DDBJ databases">
        <title>Isolation and characterization of Aurantimonas altamirensis ON-56566 from clinical sample following a dog bite.</title>
        <authorList>
            <person name="Eshaghi A."/>
            <person name="Li A."/>
            <person name="Shahinas D."/>
            <person name="Bahn P."/>
            <person name="Kus J.V."/>
            <person name="Patel S.N."/>
        </authorList>
    </citation>
    <scope>NUCLEOTIDE SEQUENCE [LARGE SCALE GENOMIC DNA]</scope>
    <source>
        <strain evidence="4 5">ON-56566</strain>
    </source>
</reference>
<dbReference type="OrthoDB" id="9803111at2"/>
<feature type="transmembrane region" description="Helical" evidence="2">
    <location>
        <begin position="45"/>
        <end position="66"/>
    </location>
</feature>
<feature type="transmembrane region" description="Helical" evidence="2">
    <location>
        <begin position="21"/>
        <end position="39"/>
    </location>
</feature>
<feature type="domain" description="Polysaccharide biosynthesis protein CapD-like" evidence="3">
    <location>
        <begin position="300"/>
        <end position="582"/>
    </location>
</feature>
<dbReference type="AlphaFoldDB" id="A0A0B1Q1G3"/>
<dbReference type="InterPro" id="IPR051203">
    <property type="entry name" value="Polysaccharide_Synthase-Rel"/>
</dbReference>
<evidence type="ECO:0000313" key="4">
    <source>
        <dbReference type="EMBL" id="KHJ53291.1"/>
    </source>
</evidence>
<dbReference type="PANTHER" id="PTHR43318">
    <property type="entry name" value="UDP-N-ACETYLGLUCOSAMINE 4,6-DEHYDRATASE"/>
    <property type="match status" value="1"/>
</dbReference>
<keyword evidence="2" id="KW-0472">Membrane</keyword>
<evidence type="ECO:0000259" key="3">
    <source>
        <dbReference type="Pfam" id="PF02719"/>
    </source>
</evidence>
<comment type="caution">
    <text evidence="4">The sequence shown here is derived from an EMBL/GenBank/DDBJ whole genome shotgun (WGS) entry which is preliminary data.</text>
</comment>
<sequence length="654" mass="70738">MFDTKPHLPRGSLRSLGIVHDVLVAALSMALSLGLAWNFNAFAVYWQLWAIVGSFALMSALMFPLFSLNSGAWRYASLLDVVSIVKAVTAIVTIFLLGHFILFRGAFLPRSALVMCWFIMIVGLGGPRLIYRLSKERGFNETATRPLGIGKVEHIVLYGFNDNADLFIRNARRSQPNTHIVAILDPRPKNWRRRLHGVRVVGDLSSLATLARKNELSASPISQIVVTQTNLPPVDMSNVVEAAAPLKIAVKRLPDISKAGGVDSEAPIETLPVSLEDLLGRREVDLEIREVAQLINDRAIAVTGAGGSIGSELCKQIAAFQPSKLLLIDSSEFNLYSIGRQLAALFPGVEREERILDVRMADRVLAAFTAFKPDVVFHAAALKHVPLVEQNPVEGIETNLLGTRNVADAALAAEAAAFVMVSTDKAVNPANVMGATKRAAEAYCQALDLSGSATRFMTVRFGNVLGSAGSVIPLFHSQLQRGGPLTVTHPKITRFFMTIPEACRLILHAAGHGVAARTERGRIFVLDMGEPILITELAERLIQLAGLRPGVDIAIEYIGLRPGEKLYEELFGDGEIIERTGRDGLLAASSRVSDTSFLRRNFAALEKAIRANDAGRAIALLAHIVPDYRPAQGERPAIGDLVGVAPSLPAPPPS</sequence>
<feature type="transmembrane region" description="Helical" evidence="2">
    <location>
        <begin position="107"/>
        <end position="131"/>
    </location>
</feature>
<dbReference type="Proteomes" id="UP000030826">
    <property type="component" value="Unassembled WGS sequence"/>
</dbReference>
<keyword evidence="2" id="KW-1133">Transmembrane helix</keyword>
<dbReference type="SUPFAM" id="SSF51735">
    <property type="entry name" value="NAD(P)-binding Rossmann-fold domains"/>
    <property type="match status" value="1"/>
</dbReference>
<comment type="similarity">
    <text evidence="1">Belongs to the polysaccharide synthase family.</text>
</comment>
<dbReference type="STRING" id="370622.LA66_17925"/>
<dbReference type="InterPro" id="IPR003869">
    <property type="entry name" value="Polysac_CapD-like"/>
</dbReference>
<dbReference type="CDD" id="cd05237">
    <property type="entry name" value="UDP_invert_4-6DH_SDR_e"/>
    <property type="match status" value="1"/>
</dbReference>
<dbReference type="Gene3D" id="3.40.50.720">
    <property type="entry name" value="NAD(P)-binding Rossmann-like Domain"/>
    <property type="match status" value="2"/>
</dbReference>
<organism evidence="4 5">
    <name type="scientific">Aureimonas altamirensis</name>
    <dbReference type="NCBI Taxonomy" id="370622"/>
    <lineage>
        <taxon>Bacteria</taxon>
        <taxon>Pseudomonadati</taxon>
        <taxon>Pseudomonadota</taxon>
        <taxon>Alphaproteobacteria</taxon>
        <taxon>Hyphomicrobiales</taxon>
        <taxon>Aurantimonadaceae</taxon>
        <taxon>Aureimonas</taxon>
    </lineage>
</organism>
<feature type="transmembrane region" description="Helical" evidence="2">
    <location>
        <begin position="78"/>
        <end position="101"/>
    </location>
</feature>